<evidence type="ECO:0000256" key="1">
    <source>
        <dbReference type="SAM" id="MobiDB-lite"/>
    </source>
</evidence>
<gene>
    <name evidence="2" type="ORF">L3Y34_019319</name>
</gene>
<evidence type="ECO:0000313" key="3">
    <source>
        <dbReference type="Proteomes" id="UP000827892"/>
    </source>
</evidence>
<feature type="region of interest" description="Disordered" evidence="1">
    <location>
        <begin position="647"/>
        <end position="671"/>
    </location>
</feature>
<organism evidence="2 3">
    <name type="scientific">Caenorhabditis briggsae</name>
    <dbReference type="NCBI Taxonomy" id="6238"/>
    <lineage>
        <taxon>Eukaryota</taxon>
        <taxon>Metazoa</taxon>
        <taxon>Ecdysozoa</taxon>
        <taxon>Nematoda</taxon>
        <taxon>Chromadorea</taxon>
        <taxon>Rhabditida</taxon>
        <taxon>Rhabditina</taxon>
        <taxon>Rhabditomorpha</taxon>
        <taxon>Rhabditoidea</taxon>
        <taxon>Rhabditidae</taxon>
        <taxon>Peloderinae</taxon>
        <taxon>Caenorhabditis</taxon>
    </lineage>
</organism>
<reference evidence="2 3" key="1">
    <citation type="submission" date="2022-05" db="EMBL/GenBank/DDBJ databases">
        <title>Chromosome-level reference genomes for two strains of Caenorhabditis briggsae: an improved platform for comparative genomics.</title>
        <authorList>
            <person name="Stevens L."/>
            <person name="Andersen E.C."/>
        </authorList>
    </citation>
    <scope>NUCLEOTIDE SEQUENCE [LARGE SCALE GENOMIC DNA]</scope>
    <source>
        <strain evidence="2">QX1410_ONT</strain>
        <tissue evidence="2">Whole-organism</tissue>
    </source>
</reference>
<protein>
    <submittedName>
        <fullName evidence="2">Uncharacterized protein</fullName>
    </submittedName>
</protein>
<evidence type="ECO:0000313" key="2">
    <source>
        <dbReference type="EMBL" id="ULU08142.1"/>
    </source>
</evidence>
<accession>A0AAE9DQJ4</accession>
<dbReference type="AlphaFoldDB" id="A0AAE9DQJ4"/>
<dbReference type="EMBL" id="CP090892">
    <property type="protein sequence ID" value="ULU08142.1"/>
    <property type="molecule type" value="Genomic_DNA"/>
</dbReference>
<name>A0AAE9DQJ4_CAEBR</name>
<feature type="compositionally biased region" description="Polar residues" evidence="1">
    <location>
        <begin position="710"/>
        <end position="722"/>
    </location>
</feature>
<feature type="compositionally biased region" description="Polar residues" evidence="1">
    <location>
        <begin position="753"/>
        <end position="770"/>
    </location>
</feature>
<sequence>MPEFDEPGSKVAQFYGNSELMNKAIQMDGLSWFRKRKGQPILKPRKSTMKLEGRSYLVANCTHANTDVMKKYVISSDDRMYVIYISNGVIQDEDILKSQKRQKINDDTANLVRQALVGRNVKNAEIVLRQQNVEVSLKQITNQARNVSSSMKTKRGIRPATIPSDLAEFARKTPNSEFFSSSSEYRLIVGDEDLISVYINNLPTAKKLNRYRNQFENLETWSSGDLNDYLDKNASYFNSGIDERMVGQLQVDCTFDLSSCYVTLLTADMPHFLTKSSGKIRYMALAFMLHSSKSGCHHEAFGQFIQSNFERLDKTGRKKVPSICTDGETSFKYYRMGAHMEMAIELRCEIHRRSNLVQRFGKDTCRDSVLKKMFGKMDGDRYLKRGIFNSFSLDQYERKLEKSDMESNLKDWLTQNKVELFETHSMKSKLLAGIVVQFSTTNKVECINSKLKTFILRPESGRVCAEKIMLMIEEEKRAVLRSVTHGDDRLIIYDRYKSTEDMSVSEKAKHLAKLGLRNLYSVIYEIPPELKIHFFDVCLNDVQALNVVELGDRKFLVPKSVQSSEFVQVNFDDETQLMKCSRYQCHLKLPAVCIHLSAAISRVERTTRQNFFDSFKDYCESVSKRKSERSMEKVGQAKRFKRKFKQFSKKNHSRTIQGIASDPELSDEPVQNDTEIMPVSEDEMSAIIMTSGDVSAAEKSENDDEDDSSVTSFKQSSASSAPLTLKQKFHKGYMYKSQSDDEDDVLADDKTSAESTTIASVSFETESTTGVEEWNSETRSPRPKRHRGPPMRYTGS</sequence>
<dbReference type="Proteomes" id="UP000827892">
    <property type="component" value="Chromosome II"/>
</dbReference>
<feature type="region of interest" description="Disordered" evidence="1">
    <location>
        <begin position="692"/>
        <end position="796"/>
    </location>
</feature>
<proteinExistence type="predicted"/>